<dbReference type="InterPro" id="IPR007627">
    <property type="entry name" value="RNA_pol_sigma70_r2"/>
</dbReference>
<comment type="similarity">
    <text evidence="1">Belongs to the sigma-70 factor family. ECF subfamily.</text>
</comment>
<evidence type="ECO:0000313" key="8">
    <source>
        <dbReference type="Proteomes" id="UP001560573"/>
    </source>
</evidence>
<keyword evidence="2" id="KW-0805">Transcription regulation</keyword>
<dbReference type="InterPro" id="IPR013324">
    <property type="entry name" value="RNA_pol_sigma_r3/r4-like"/>
</dbReference>
<organism evidence="7 8">
    <name type="scientific">Danxiaibacter flavus</name>
    <dbReference type="NCBI Taxonomy" id="3049108"/>
    <lineage>
        <taxon>Bacteria</taxon>
        <taxon>Pseudomonadati</taxon>
        <taxon>Bacteroidota</taxon>
        <taxon>Chitinophagia</taxon>
        <taxon>Chitinophagales</taxon>
        <taxon>Chitinophagaceae</taxon>
        <taxon>Danxiaibacter</taxon>
    </lineage>
</organism>
<feature type="domain" description="RNA polymerase sigma-70 region 2" evidence="5">
    <location>
        <begin position="12"/>
        <end position="76"/>
    </location>
</feature>
<dbReference type="Gene3D" id="1.10.1740.10">
    <property type="match status" value="1"/>
</dbReference>
<dbReference type="SUPFAM" id="SSF88946">
    <property type="entry name" value="Sigma2 domain of RNA polymerase sigma factors"/>
    <property type="match status" value="1"/>
</dbReference>
<proteinExistence type="inferred from homology"/>
<dbReference type="Gene3D" id="1.10.10.10">
    <property type="entry name" value="Winged helix-like DNA-binding domain superfamily/Winged helix DNA-binding domain"/>
    <property type="match status" value="1"/>
</dbReference>
<gene>
    <name evidence="7" type="ORF">QTN47_15530</name>
</gene>
<dbReference type="Proteomes" id="UP001560573">
    <property type="component" value="Unassembled WGS sequence"/>
</dbReference>
<dbReference type="InterPro" id="IPR013325">
    <property type="entry name" value="RNA_pol_sigma_r2"/>
</dbReference>
<protein>
    <submittedName>
        <fullName evidence="7">RNA polymerase sigma factor</fullName>
    </submittedName>
</protein>
<sequence length="163" mass="19018">MNEPCFHKSLLKHSGFLNTVAQKFARTREDAEDLLQETFCKALIYQEKFKAGSDLGAWLYVIMRNIFINKYRRRRKFAEIIYAPADKQSSNHGISKSSHQDILSRNILIQIHKLPELFKVPFVLHLEGYKYAEIANMLNEPIGTIKSRIHFARQILKNVIERG</sequence>
<dbReference type="NCBIfam" id="TIGR02937">
    <property type="entry name" value="sigma70-ECF"/>
    <property type="match status" value="1"/>
</dbReference>
<keyword evidence="4" id="KW-0804">Transcription</keyword>
<comment type="caution">
    <text evidence="7">The sequence shown here is derived from an EMBL/GenBank/DDBJ whole genome shotgun (WGS) entry which is preliminary data.</text>
</comment>
<accession>A0ABV3ZIE1</accession>
<dbReference type="EMBL" id="JAULBC010000005">
    <property type="protein sequence ID" value="MEX6688919.1"/>
    <property type="molecule type" value="Genomic_DNA"/>
</dbReference>
<evidence type="ECO:0000256" key="2">
    <source>
        <dbReference type="ARBA" id="ARBA00023015"/>
    </source>
</evidence>
<evidence type="ECO:0000256" key="4">
    <source>
        <dbReference type="ARBA" id="ARBA00023163"/>
    </source>
</evidence>
<evidence type="ECO:0000256" key="1">
    <source>
        <dbReference type="ARBA" id="ARBA00010641"/>
    </source>
</evidence>
<dbReference type="InterPro" id="IPR013249">
    <property type="entry name" value="RNA_pol_sigma70_r4_t2"/>
</dbReference>
<evidence type="ECO:0000256" key="3">
    <source>
        <dbReference type="ARBA" id="ARBA00023082"/>
    </source>
</evidence>
<name>A0ABV3ZIE1_9BACT</name>
<dbReference type="InterPro" id="IPR039425">
    <property type="entry name" value="RNA_pol_sigma-70-like"/>
</dbReference>
<feature type="domain" description="RNA polymerase sigma factor 70 region 4 type 2" evidence="6">
    <location>
        <begin position="111"/>
        <end position="154"/>
    </location>
</feature>
<dbReference type="InterPro" id="IPR036388">
    <property type="entry name" value="WH-like_DNA-bd_sf"/>
</dbReference>
<keyword evidence="8" id="KW-1185">Reference proteome</keyword>
<reference evidence="7 8" key="1">
    <citation type="submission" date="2023-07" db="EMBL/GenBank/DDBJ databases">
        <authorList>
            <person name="Lian W.-H."/>
        </authorList>
    </citation>
    <scope>NUCLEOTIDE SEQUENCE [LARGE SCALE GENOMIC DNA]</scope>
    <source>
        <strain evidence="7 8">SYSU DXS3180</strain>
    </source>
</reference>
<dbReference type="Pfam" id="PF04542">
    <property type="entry name" value="Sigma70_r2"/>
    <property type="match status" value="1"/>
</dbReference>
<evidence type="ECO:0000259" key="5">
    <source>
        <dbReference type="Pfam" id="PF04542"/>
    </source>
</evidence>
<evidence type="ECO:0000259" key="6">
    <source>
        <dbReference type="Pfam" id="PF08281"/>
    </source>
</evidence>
<dbReference type="Pfam" id="PF08281">
    <property type="entry name" value="Sigma70_r4_2"/>
    <property type="match status" value="1"/>
</dbReference>
<dbReference type="InterPro" id="IPR014284">
    <property type="entry name" value="RNA_pol_sigma-70_dom"/>
</dbReference>
<dbReference type="PANTHER" id="PTHR43133">
    <property type="entry name" value="RNA POLYMERASE ECF-TYPE SIGMA FACTO"/>
    <property type="match status" value="1"/>
</dbReference>
<evidence type="ECO:0000313" key="7">
    <source>
        <dbReference type="EMBL" id="MEX6688919.1"/>
    </source>
</evidence>
<dbReference type="SUPFAM" id="SSF88659">
    <property type="entry name" value="Sigma3 and sigma4 domains of RNA polymerase sigma factors"/>
    <property type="match status" value="1"/>
</dbReference>
<dbReference type="RefSeq" id="WP_369330329.1">
    <property type="nucleotide sequence ID" value="NZ_JAULBC010000005.1"/>
</dbReference>
<dbReference type="PANTHER" id="PTHR43133:SF25">
    <property type="entry name" value="RNA POLYMERASE SIGMA FACTOR RFAY-RELATED"/>
    <property type="match status" value="1"/>
</dbReference>
<keyword evidence="3" id="KW-0731">Sigma factor</keyword>